<proteinExistence type="predicted"/>
<name>A0A7S4LIJ9_9EUGL</name>
<evidence type="ECO:0000256" key="1">
    <source>
        <dbReference type="SAM" id="MobiDB-lite"/>
    </source>
</evidence>
<dbReference type="EMBL" id="HBJA01123924">
    <property type="protein sequence ID" value="CAE0831392.1"/>
    <property type="molecule type" value="Transcribed_RNA"/>
</dbReference>
<feature type="region of interest" description="Disordered" evidence="1">
    <location>
        <begin position="88"/>
        <end position="109"/>
    </location>
</feature>
<evidence type="ECO:0000313" key="2">
    <source>
        <dbReference type="EMBL" id="CAE0831392.1"/>
    </source>
</evidence>
<gene>
    <name evidence="2" type="ORF">EGYM00163_LOCUS42674</name>
</gene>
<protein>
    <submittedName>
        <fullName evidence="2">Uncharacterized protein</fullName>
    </submittedName>
</protein>
<dbReference type="AlphaFoldDB" id="A0A7S4LIJ9"/>
<organism evidence="2">
    <name type="scientific">Eutreptiella gymnastica</name>
    <dbReference type="NCBI Taxonomy" id="73025"/>
    <lineage>
        <taxon>Eukaryota</taxon>
        <taxon>Discoba</taxon>
        <taxon>Euglenozoa</taxon>
        <taxon>Euglenida</taxon>
        <taxon>Spirocuta</taxon>
        <taxon>Euglenophyceae</taxon>
        <taxon>Eutreptiales</taxon>
        <taxon>Eutreptiaceae</taxon>
        <taxon>Eutreptiella</taxon>
    </lineage>
</organism>
<sequence length="109" mass="12162">MPLWSVEPTWRWHGLRCRVMSEEANSHRSSPSSHGRVDCKRDRDMWGSDVPCSSSTATCSVHHRDVHGPEGAVQLVLRNVAANDLPSPLKCSSAMHHPTVVDDDQLPRL</sequence>
<reference evidence="2" key="1">
    <citation type="submission" date="2021-01" db="EMBL/GenBank/DDBJ databases">
        <authorList>
            <person name="Corre E."/>
            <person name="Pelletier E."/>
            <person name="Niang G."/>
            <person name="Scheremetjew M."/>
            <person name="Finn R."/>
            <person name="Kale V."/>
            <person name="Holt S."/>
            <person name="Cochrane G."/>
            <person name="Meng A."/>
            <person name="Brown T."/>
            <person name="Cohen L."/>
        </authorList>
    </citation>
    <scope>NUCLEOTIDE SEQUENCE</scope>
    <source>
        <strain evidence="2">CCMP1594</strain>
    </source>
</reference>
<accession>A0A7S4LIJ9</accession>